<name>A0ABQ1PUU4_9BACI</name>
<evidence type="ECO:0000256" key="1">
    <source>
        <dbReference type="SAM" id="MobiDB-lite"/>
    </source>
</evidence>
<evidence type="ECO:0008006" key="4">
    <source>
        <dbReference type="Google" id="ProtNLM"/>
    </source>
</evidence>
<proteinExistence type="predicted"/>
<dbReference type="Gene3D" id="1.20.120.490">
    <property type="entry name" value="Hypothetical protein TM1646-like domain"/>
    <property type="match status" value="1"/>
</dbReference>
<dbReference type="EMBL" id="BMCJ01000012">
    <property type="protein sequence ID" value="GGD04204.1"/>
    <property type="molecule type" value="Genomic_DNA"/>
</dbReference>
<comment type="caution">
    <text evidence="2">The sequence shown here is derived from an EMBL/GenBank/DDBJ whole genome shotgun (WGS) entry which is preliminary data.</text>
</comment>
<dbReference type="Proteomes" id="UP000619534">
    <property type="component" value="Unassembled WGS sequence"/>
</dbReference>
<keyword evidence="3" id="KW-1185">Reference proteome</keyword>
<feature type="region of interest" description="Disordered" evidence="1">
    <location>
        <begin position="1"/>
        <end position="24"/>
    </location>
</feature>
<dbReference type="Pfam" id="PF03885">
    <property type="entry name" value="DUF327"/>
    <property type="match status" value="1"/>
</dbReference>
<gene>
    <name evidence="2" type="primary">yaaR</name>
    <name evidence="2" type="ORF">GCM10007216_38530</name>
</gene>
<dbReference type="InterPro" id="IPR024042">
    <property type="entry name" value="TM1646-like_dom_sf"/>
</dbReference>
<accession>A0ABQ1PUU4</accession>
<dbReference type="InterPro" id="IPR005585">
    <property type="entry name" value="DUF327"/>
</dbReference>
<dbReference type="RefSeq" id="WP_062438403.1">
    <property type="nucleotide sequence ID" value="NZ_BMCJ01000012.1"/>
</dbReference>
<dbReference type="SUPFAM" id="SSF158397">
    <property type="entry name" value="TM1646-like"/>
    <property type="match status" value="1"/>
</dbReference>
<reference evidence="3" key="1">
    <citation type="journal article" date="2019" name="Int. J. Syst. Evol. Microbiol.">
        <title>The Global Catalogue of Microorganisms (GCM) 10K type strain sequencing project: providing services to taxonomists for standard genome sequencing and annotation.</title>
        <authorList>
            <consortium name="The Broad Institute Genomics Platform"/>
            <consortium name="The Broad Institute Genome Sequencing Center for Infectious Disease"/>
            <person name="Wu L."/>
            <person name="Ma J."/>
        </authorList>
    </citation>
    <scope>NUCLEOTIDE SEQUENCE [LARGE SCALE GENOMIC DNA]</scope>
    <source>
        <strain evidence="3">CCM 7282</strain>
    </source>
</reference>
<evidence type="ECO:0000313" key="3">
    <source>
        <dbReference type="Proteomes" id="UP000619534"/>
    </source>
</evidence>
<sequence>MKISQEIRAQIDAAQKPSNTSGKGRKEFDALVQSHNHKMKEQELHKLLGDISAQGERVARHRSFRDLAKYKRMIKSFLQETVESGMTTRHSHNWSMDGQTRKLTTIEAIDEKLTELTTAVMDQEKRSIDILGIVGEVKGLLINLYT</sequence>
<organism evidence="2 3">
    <name type="scientific">Thalassobacillus devorans</name>
    <dbReference type="NCBI Taxonomy" id="279813"/>
    <lineage>
        <taxon>Bacteria</taxon>
        <taxon>Bacillati</taxon>
        <taxon>Bacillota</taxon>
        <taxon>Bacilli</taxon>
        <taxon>Bacillales</taxon>
        <taxon>Bacillaceae</taxon>
        <taxon>Thalassobacillus</taxon>
    </lineage>
</organism>
<protein>
    <recommendedName>
        <fullName evidence="4">DUF327 family protein</fullName>
    </recommendedName>
</protein>
<evidence type="ECO:0000313" key="2">
    <source>
        <dbReference type="EMBL" id="GGD04204.1"/>
    </source>
</evidence>